<organism evidence="1">
    <name type="scientific">Lutzomyia longipalpis</name>
    <name type="common">Sand fly</name>
    <dbReference type="NCBI Taxonomy" id="7200"/>
    <lineage>
        <taxon>Eukaryota</taxon>
        <taxon>Metazoa</taxon>
        <taxon>Ecdysozoa</taxon>
        <taxon>Arthropoda</taxon>
        <taxon>Hexapoda</taxon>
        <taxon>Insecta</taxon>
        <taxon>Pterygota</taxon>
        <taxon>Neoptera</taxon>
        <taxon>Endopterygota</taxon>
        <taxon>Diptera</taxon>
        <taxon>Nematocera</taxon>
        <taxon>Psychodoidea</taxon>
        <taxon>Psychodidae</taxon>
        <taxon>Lutzomyia</taxon>
        <taxon>Lutzomyia</taxon>
    </lineage>
</organism>
<sequence>MYPCSLAICRRIILPPTATATNLPTRTVTNPVSHPDAAPIAICFVADPLEMSPKKRSIAPLSFPDIFCLLAKFLLCLGSIIEFSVKKNLFLQELLFTTPRRVHPYLLVSIIGIFAHS</sequence>
<proteinExistence type="predicted"/>
<dbReference type="EMBL" id="GITU01011100">
    <property type="protein sequence ID" value="MBC1179803.1"/>
    <property type="molecule type" value="Transcribed_RNA"/>
</dbReference>
<accession>A0A7G3B6R3</accession>
<name>A0A7G3B6R3_LUTLO</name>
<reference evidence="1" key="1">
    <citation type="journal article" date="2020" name="BMC">
        <title>Leishmania infection induces a limited differential gene expression in the sand fly midgut.</title>
        <authorList>
            <person name="Coutinho-Abreu I.V."/>
            <person name="Serafim T.D."/>
            <person name="Meneses C."/>
            <person name="Kamhawi S."/>
            <person name="Oliveira F."/>
            <person name="Valenzuela J.G."/>
        </authorList>
    </citation>
    <scope>NUCLEOTIDE SEQUENCE</scope>
    <source>
        <strain evidence="1">Jacobina</strain>
        <tissue evidence="1">Midgut</tissue>
    </source>
</reference>
<protein>
    <submittedName>
        <fullName evidence="1">Uncharacterized protein</fullName>
    </submittedName>
</protein>
<dbReference type="AlphaFoldDB" id="A0A7G3B6R3"/>
<evidence type="ECO:0000313" key="1">
    <source>
        <dbReference type="EMBL" id="MBC1179803.1"/>
    </source>
</evidence>